<dbReference type="GO" id="GO:0035438">
    <property type="term" value="F:cyclic-di-GMP binding"/>
    <property type="evidence" value="ECO:0007669"/>
    <property type="project" value="InterPro"/>
</dbReference>
<dbReference type="Proteomes" id="UP000575068">
    <property type="component" value="Unassembled WGS sequence"/>
</dbReference>
<evidence type="ECO:0000259" key="2">
    <source>
        <dbReference type="Pfam" id="PF07238"/>
    </source>
</evidence>
<keyword evidence="1" id="KW-0812">Transmembrane</keyword>
<feature type="domain" description="PilZ" evidence="2">
    <location>
        <begin position="12"/>
        <end position="83"/>
    </location>
</feature>
<keyword evidence="1" id="KW-0472">Membrane</keyword>
<keyword evidence="1" id="KW-1133">Transmembrane helix</keyword>
<dbReference type="Pfam" id="PF07238">
    <property type="entry name" value="PilZ"/>
    <property type="match status" value="1"/>
</dbReference>
<dbReference type="SUPFAM" id="SSF141371">
    <property type="entry name" value="PilZ domain-like"/>
    <property type="match status" value="1"/>
</dbReference>
<sequence length="172" mass="19254">MAHLIGTSGIREREARRQVFLRAKMRADGRPTDICVRNISARGMLLQAANPPPRGTYIEVHLARHMIVARVVWTKERRFGVQTREAMNIDAIAGMNSGWASPKRLDAAAQPMGKRYVSKADDICRRLERNRRISAALEFSVIMVSSLTAAAIAATILYEQLQSTFETVALYL</sequence>
<comment type="caution">
    <text evidence="3">The sequence shown here is derived from an EMBL/GenBank/DDBJ whole genome shotgun (WGS) entry which is preliminary data.</text>
</comment>
<accession>A0A840HSV1</accession>
<protein>
    <recommendedName>
        <fullName evidence="2">PilZ domain-containing protein</fullName>
    </recommendedName>
</protein>
<evidence type="ECO:0000313" key="3">
    <source>
        <dbReference type="EMBL" id="MBB4640660.1"/>
    </source>
</evidence>
<dbReference type="RefSeq" id="WP_184474503.1">
    <property type="nucleotide sequence ID" value="NZ_JACHOV010000003.1"/>
</dbReference>
<organism evidence="3 4">
    <name type="scientific">Rhizorhapis suberifaciens</name>
    <name type="common">corky root of lettuce</name>
    <dbReference type="NCBI Taxonomy" id="13656"/>
    <lineage>
        <taxon>Bacteria</taxon>
        <taxon>Pseudomonadati</taxon>
        <taxon>Pseudomonadota</taxon>
        <taxon>Alphaproteobacteria</taxon>
        <taxon>Sphingomonadales</taxon>
        <taxon>Sphingomonadaceae</taxon>
        <taxon>Rhizorhapis</taxon>
    </lineage>
</organism>
<dbReference type="AlphaFoldDB" id="A0A840HSV1"/>
<evidence type="ECO:0000313" key="4">
    <source>
        <dbReference type="Proteomes" id="UP000575068"/>
    </source>
</evidence>
<evidence type="ECO:0000256" key="1">
    <source>
        <dbReference type="SAM" id="Phobius"/>
    </source>
</evidence>
<dbReference type="EMBL" id="JACHOV010000003">
    <property type="protein sequence ID" value="MBB4640660.1"/>
    <property type="molecule type" value="Genomic_DNA"/>
</dbReference>
<reference evidence="3 4" key="1">
    <citation type="submission" date="2020-08" db="EMBL/GenBank/DDBJ databases">
        <title>Genomic Encyclopedia of Type Strains, Phase IV (KMG-IV): sequencing the most valuable type-strain genomes for metagenomic binning, comparative biology and taxonomic classification.</title>
        <authorList>
            <person name="Goeker M."/>
        </authorList>
    </citation>
    <scope>NUCLEOTIDE SEQUENCE [LARGE SCALE GENOMIC DNA]</scope>
    <source>
        <strain evidence="3 4">DSM 7465</strain>
    </source>
</reference>
<dbReference type="InterPro" id="IPR009875">
    <property type="entry name" value="PilZ_domain"/>
</dbReference>
<proteinExistence type="predicted"/>
<keyword evidence="4" id="KW-1185">Reference proteome</keyword>
<feature type="transmembrane region" description="Helical" evidence="1">
    <location>
        <begin position="135"/>
        <end position="158"/>
    </location>
</feature>
<name>A0A840HSV1_9SPHN</name>
<gene>
    <name evidence="3" type="ORF">HNQ99_000953</name>
</gene>